<dbReference type="EMBL" id="LRPY01000082">
    <property type="protein sequence ID" value="KXA22827.1"/>
    <property type="molecule type" value="Genomic_DNA"/>
</dbReference>
<dbReference type="PATRIC" id="fig|851.8.peg.863"/>
<accession>A0A133P2N7</accession>
<comment type="caution">
    <text evidence="3">The sequence shown here is derived from an EMBL/GenBank/DDBJ whole genome shotgun (WGS) entry which is preliminary data.</text>
</comment>
<dbReference type="PANTHER" id="PTHR47245">
    <property type="entry name" value="PEPTIDYLPROLYL ISOMERASE"/>
    <property type="match status" value="1"/>
</dbReference>
<dbReference type="STRING" id="1408287.GCA_000493815_01840"/>
<dbReference type="Pfam" id="PF13145">
    <property type="entry name" value="Rotamase_2"/>
    <property type="match status" value="1"/>
</dbReference>
<proteinExistence type="predicted"/>
<gene>
    <name evidence="3" type="ORF">HMPREF3221_00857</name>
</gene>
<keyword evidence="4" id="KW-1185">Reference proteome</keyword>
<evidence type="ECO:0000313" key="3">
    <source>
        <dbReference type="EMBL" id="KXA22827.1"/>
    </source>
</evidence>
<sequence>MKNIKKCDSIIKKLKFNKNFWRGSMEEDKVLHGILLKKAKEAQYTNYEIEQLNLQSESLFIRYYLEREAAKIVENTNIEEDVLKKIYEENKELYKFAEKVKLDTIFVRDLAKAEEILKDVNIENFNELKEKNDEKGQEAKGVADEFLFITEIHPVIAEEISKEEGKNVIIKKAIPVQEGFHIIYLKDREEPRQAIYDEAREAILADVKRNIFSQVYNQLIQDIANETVSPKGPIKIEKKKENKSTEVGAKE</sequence>
<evidence type="ECO:0000259" key="2">
    <source>
        <dbReference type="Pfam" id="PF13145"/>
    </source>
</evidence>
<organism evidence="3 4">
    <name type="scientific">Fusobacterium nucleatum</name>
    <dbReference type="NCBI Taxonomy" id="851"/>
    <lineage>
        <taxon>Bacteria</taxon>
        <taxon>Fusobacteriati</taxon>
        <taxon>Fusobacteriota</taxon>
        <taxon>Fusobacteriia</taxon>
        <taxon>Fusobacteriales</taxon>
        <taxon>Fusobacteriaceae</taxon>
        <taxon>Fusobacterium</taxon>
    </lineage>
</organism>
<dbReference type="Proteomes" id="UP000070401">
    <property type="component" value="Unassembled WGS sequence"/>
</dbReference>
<dbReference type="GO" id="GO:0003755">
    <property type="term" value="F:peptidyl-prolyl cis-trans isomerase activity"/>
    <property type="evidence" value="ECO:0007669"/>
    <property type="project" value="InterPro"/>
</dbReference>
<feature type="region of interest" description="Disordered" evidence="1">
    <location>
        <begin position="231"/>
        <end position="251"/>
    </location>
</feature>
<evidence type="ECO:0000313" key="4">
    <source>
        <dbReference type="Proteomes" id="UP000070401"/>
    </source>
</evidence>
<dbReference type="AlphaFoldDB" id="A0A133P2N7"/>
<dbReference type="PANTHER" id="PTHR47245:SF2">
    <property type="entry name" value="PEPTIDYL-PROLYL CIS-TRANS ISOMERASE HP_0175-RELATED"/>
    <property type="match status" value="1"/>
</dbReference>
<feature type="compositionally biased region" description="Basic and acidic residues" evidence="1">
    <location>
        <begin position="234"/>
        <end position="251"/>
    </location>
</feature>
<dbReference type="InterPro" id="IPR050245">
    <property type="entry name" value="PrsA_foldase"/>
</dbReference>
<feature type="domain" description="PpiC" evidence="2">
    <location>
        <begin position="79"/>
        <end position="201"/>
    </location>
</feature>
<dbReference type="InterPro" id="IPR000297">
    <property type="entry name" value="PPIase_PpiC"/>
</dbReference>
<protein>
    <recommendedName>
        <fullName evidence="2">PpiC domain-containing protein</fullName>
    </recommendedName>
</protein>
<dbReference type="Gene3D" id="3.10.50.40">
    <property type="match status" value="1"/>
</dbReference>
<name>A0A133P2N7_FUSNU</name>
<dbReference type="InterPro" id="IPR046357">
    <property type="entry name" value="PPIase_dom_sf"/>
</dbReference>
<reference evidence="4" key="1">
    <citation type="submission" date="2016-01" db="EMBL/GenBank/DDBJ databases">
        <authorList>
            <person name="Mitreva M."/>
            <person name="Pepin K.H."/>
            <person name="Mihindukulasuriya K.A."/>
            <person name="Fulton R."/>
            <person name="Fronick C."/>
            <person name="O'Laughlin M."/>
            <person name="Miner T."/>
            <person name="Herter B."/>
            <person name="Rosa B.A."/>
            <person name="Cordes M."/>
            <person name="Tomlinson C."/>
            <person name="Wollam A."/>
            <person name="Palsikar V.B."/>
            <person name="Mardis E.R."/>
            <person name="Wilson R.K."/>
        </authorList>
    </citation>
    <scope>NUCLEOTIDE SEQUENCE [LARGE SCALE GENOMIC DNA]</scope>
    <source>
        <strain evidence="4">MJR7757B</strain>
    </source>
</reference>
<evidence type="ECO:0000256" key="1">
    <source>
        <dbReference type="SAM" id="MobiDB-lite"/>
    </source>
</evidence>